<name>A0A8T2NUN8_9TELE</name>
<keyword evidence="1" id="KW-0853">WD repeat</keyword>
<dbReference type="Proteomes" id="UP000824540">
    <property type="component" value="Unassembled WGS sequence"/>
</dbReference>
<feature type="region of interest" description="Disordered" evidence="2">
    <location>
        <begin position="811"/>
        <end position="931"/>
    </location>
</feature>
<feature type="compositionally biased region" description="Acidic residues" evidence="2">
    <location>
        <begin position="502"/>
        <end position="513"/>
    </location>
</feature>
<dbReference type="OrthoDB" id="26681at2759"/>
<feature type="compositionally biased region" description="Polar residues" evidence="2">
    <location>
        <begin position="811"/>
        <end position="825"/>
    </location>
</feature>
<dbReference type="PANTHER" id="PTHR13743:SF64">
    <property type="entry name" value="LIPOPOLYSACCHARIDE-RESPONSIVE AND BEIGE-LIKE ANCHOR PROTEIN"/>
    <property type="match status" value="1"/>
</dbReference>
<dbReference type="InterPro" id="IPR011989">
    <property type="entry name" value="ARM-like"/>
</dbReference>
<dbReference type="Pfam" id="PF15787">
    <property type="entry name" value="DUF4704"/>
    <property type="match status" value="1"/>
</dbReference>
<dbReference type="InterPro" id="IPR050865">
    <property type="entry name" value="BEACH_Domain"/>
</dbReference>
<dbReference type="PANTHER" id="PTHR13743">
    <property type="entry name" value="BEIGE/BEACH-RELATED"/>
    <property type="match status" value="1"/>
</dbReference>
<sequence length="931" mass="103410">MELLKNSVAMQEQVLACQGFLVIGYTLEKSSKVHVTRAVLDIFLALARYLSNLQNGLVLLKQLCDHILFNPSIWVHTPAKVQLSLYTYLATEFISTVTIYSAIRRVGTVMQVMHMLKYFYWVTNPQDCSGVQPQGLDGPRPSQKEILSLRAFMLLFIKQLVMKDHGVKEDELQSILNYLLTIHEDDNLMDVLQLLVALMSEHPVSMVPAFDQTNGIRVIYKLLASKNEGVRVQALKVLGYFLKHLQPKRKSEVMMGHSLFPLLSERLILHSHQFSLTTYNVLFEILTEQISTQVVHKQHPDPDSSIKIINPQILKVIAALLKNAPQNPETMEVRRIFLSDMIKMFNNSRENRRSLLQCSVWQDWMLSLCFINPRSSEEQKITEMVYAIFRILLYHAIKYEWGGWRVWVDTLSITHSKVTFEQHKENLVGMLQEYQRGSEGGGAGRIRTVSGSSRGSGPLAQPNGEHAEQEEIAPSTVIELTVEGESERDKATITVSNILEREAEEDEGQEEDQALPGEQAVSETTVPTATADEMQPEQHKSAATEDSAEAGCDSAEVEKEEEEGEQEAGESEHREEEEEEQDSGQSPTAAQSSSGQGKESSSTGQATMFRIPEFQWSHMHQRLLTDLLFSIETDVQMWRSNSTKTVAEFVNSSDNVVFVHNTIHLVSQIHVLEGVEPSQGLAPEASLTFLQRLVSLVDVLIFASSLTFTEVEAEKNMSSGGILRQSLRLVCAMAVRNCLNYQQHSPLRPSAENTRGQKGSIDVGTGGVSPEDSKQAQFLALAVVYFISVLMVSKYRDILEPHNDRRHIQRSLSVRSSGASQSSTGDGIPAGLDNGVTLRRRDSGLGDEQSSIAPSEADSGAGAAVGQDSRSEAPPPQVPPGKNVKDILRSLVSGPAEDIMVDPSLLPPSLRGTLGDTATRNQSPPFHSFDR</sequence>
<evidence type="ECO:0000313" key="4">
    <source>
        <dbReference type="EMBL" id="KAG9344065.1"/>
    </source>
</evidence>
<feature type="domain" description="DUF4704" evidence="3">
    <location>
        <begin position="2"/>
        <end position="416"/>
    </location>
</feature>
<evidence type="ECO:0000259" key="3">
    <source>
        <dbReference type="Pfam" id="PF15787"/>
    </source>
</evidence>
<evidence type="ECO:0000313" key="5">
    <source>
        <dbReference type="Proteomes" id="UP000824540"/>
    </source>
</evidence>
<feature type="region of interest" description="Disordered" evidence="2">
    <location>
        <begin position="437"/>
        <end position="470"/>
    </location>
</feature>
<feature type="region of interest" description="Disordered" evidence="2">
    <location>
        <begin position="501"/>
        <end position="604"/>
    </location>
</feature>
<organism evidence="4 5">
    <name type="scientific">Albula glossodonta</name>
    <name type="common">roundjaw bonefish</name>
    <dbReference type="NCBI Taxonomy" id="121402"/>
    <lineage>
        <taxon>Eukaryota</taxon>
        <taxon>Metazoa</taxon>
        <taxon>Chordata</taxon>
        <taxon>Craniata</taxon>
        <taxon>Vertebrata</taxon>
        <taxon>Euteleostomi</taxon>
        <taxon>Actinopterygii</taxon>
        <taxon>Neopterygii</taxon>
        <taxon>Teleostei</taxon>
        <taxon>Albuliformes</taxon>
        <taxon>Albulidae</taxon>
        <taxon>Albula</taxon>
    </lineage>
</organism>
<feature type="compositionally biased region" description="Polar residues" evidence="2">
    <location>
        <begin position="916"/>
        <end position="925"/>
    </location>
</feature>
<evidence type="ECO:0000256" key="2">
    <source>
        <dbReference type="SAM" id="MobiDB-lite"/>
    </source>
</evidence>
<dbReference type="InterPro" id="IPR016024">
    <property type="entry name" value="ARM-type_fold"/>
</dbReference>
<evidence type="ECO:0000256" key="1">
    <source>
        <dbReference type="ARBA" id="ARBA00022574"/>
    </source>
</evidence>
<dbReference type="GO" id="GO:0008104">
    <property type="term" value="P:intracellular protein localization"/>
    <property type="evidence" value="ECO:0007669"/>
    <property type="project" value="TreeGrafter"/>
</dbReference>
<dbReference type="GO" id="GO:0016020">
    <property type="term" value="C:membrane"/>
    <property type="evidence" value="ECO:0007669"/>
    <property type="project" value="TreeGrafter"/>
</dbReference>
<dbReference type="GO" id="GO:0019901">
    <property type="term" value="F:protein kinase binding"/>
    <property type="evidence" value="ECO:0007669"/>
    <property type="project" value="TreeGrafter"/>
</dbReference>
<dbReference type="InterPro" id="IPR031570">
    <property type="entry name" value="NBEA/BDCP_DUF4704"/>
</dbReference>
<protein>
    <recommendedName>
        <fullName evidence="3">DUF4704 domain-containing protein</fullName>
    </recommendedName>
</protein>
<dbReference type="GO" id="GO:0005829">
    <property type="term" value="C:cytosol"/>
    <property type="evidence" value="ECO:0007669"/>
    <property type="project" value="TreeGrafter"/>
</dbReference>
<proteinExistence type="predicted"/>
<accession>A0A8T2NUN8</accession>
<feature type="compositionally biased region" description="Acidic residues" evidence="2">
    <location>
        <begin position="558"/>
        <end position="582"/>
    </location>
</feature>
<gene>
    <name evidence="4" type="ORF">JZ751_012544</name>
</gene>
<comment type="caution">
    <text evidence="4">The sequence shown here is derived from an EMBL/GenBank/DDBJ whole genome shotgun (WGS) entry which is preliminary data.</text>
</comment>
<reference evidence="4" key="1">
    <citation type="thesis" date="2021" institute="BYU ScholarsArchive" country="Provo, UT, USA">
        <title>Applications of and Algorithms for Genome Assembly and Genomic Analyses with an Emphasis on Marine Teleosts.</title>
        <authorList>
            <person name="Pickett B.D."/>
        </authorList>
    </citation>
    <scope>NUCLEOTIDE SEQUENCE</scope>
    <source>
        <strain evidence="4">HI-2016</strain>
    </source>
</reference>
<feature type="compositionally biased region" description="Polar residues" evidence="2">
    <location>
        <begin position="745"/>
        <end position="757"/>
    </location>
</feature>
<keyword evidence="5" id="KW-1185">Reference proteome</keyword>
<dbReference type="Gene3D" id="1.25.10.10">
    <property type="entry name" value="Leucine-rich Repeat Variant"/>
    <property type="match status" value="1"/>
</dbReference>
<dbReference type="EMBL" id="JAFBMS010000021">
    <property type="protein sequence ID" value="KAG9344065.1"/>
    <property type="molecule type" value="Genomic_DNA"/>
</dbReference>
<feature type="region of interest" description="Disordered" evidence="2">
    <location>
        <begin position="745"/>
        <end position="769"/>
    </location>
</feature>
<dbReference type="AlphaFoldDB" id="A0A8T2NUN8"/>
<feature type="compositionally biased region" description="Low complexity" evidence="2">
    <location>
        <begin position="583"/>
        <end position="604"/>
    </location>
</feature>
<dbReference type="SUPFAM" id="SSF48371">
    <property type="entry name" value="ARM repeat"/>
    <property type="match status" value="1"/>
</dbReference>